<accession>A0AC55CKV0</accession>
<keyword evidence="1" id="KW-1185">Reference proteome</keyword>
<dbReference type="RefSeq" id="XP_045140862.1">
    <property type="nucleotide sequence ID" value="XM_045284927.1"/>
</dbReference>
<protein>
    <submittedName>
        <fullName evidence="2">Linker for activation of T-cells family member 1</fullName>
    </submittedName>
</protein>
<name>A0AC55CKV0_ECHTE</name>
<evidence type="ECO:0000313" key="2">
    <source>
        <dbReference type="RefSeq" id="XP_045140862.1"/>
    </source>
</evidence>
<sequence length="350" mass="37757">METSLLATPHLPGGSFPSMSHCRGGGGWGGAVCEPDDFLPSPSAHHSFLPQAGADKAWRSEVQMEAVVVASAGLGLLLPFLAVLLLALCLRCRELPASYDSASSDGLYPGNLQIKRPYTIAHWPPDPIHTTSYPMTQPDVPPIPTSPRPPVSCHQMLSSRQDSESAISVASYENEEPACEDTDEDEEEDEEDYPNSEGYLEVLPDSAPPTAEAPRSLRESACSSEWVPLTNTPSPAPRPLRPAARISRPSSSSGSSGVVLADPIIFPFLPSSPRWPSHCPWGGQGDGGDSFLLPLHPPRLVSGWRWSAHTGTALFLPVFHFRPSIRPIPVCHLGFPPRRSAVSFKERLPS</sequence>
<gene>
    <name evidence="2" type="primary">LAT</name>
</gene>
<organism evidence="1 2">
    <name type="scientific">Echinops telfairi</name>
    <name type="common">Lesser hedgehog tenrec</name>
    <dbReference type="NCBI Taxonomy" id="9371"/>
    <lineage>
        <taxon>Eukaryota</taxon>
        <taxon>Metazoa</taxon>
        <taxon>Chordata</taxon>
        <taxon>Craniata</taxon>
        <taxon>Vertebrata</taxon>
        <taxon>Euteleostomi</taxon>
        <taxon>Mammalia</taxon>
        <taxon>Eutheria</taxon>
        <taxon>Afrotheria</taxon>
        <taxon>Tenrecidae</taxon>
        <taxon>Tenrecinae</taxon>
        <taxon>Echinops</taxon>
    </lineage>
</organism>
<reference evidence="2" key="1">
    <citation type="submission" date="2025-08" db="UniProtKB">
        <authorList>
            <consortium name="RefSeq"/>
        </authorList>
    </citation>
    <scope>IDENTIFICATION</scope>
</reference>
<evidence type="ECO:0000313" key="1">
    <source>
        <dbReference type="Proteomes" id="UP000694863"/>
    </source>
</evidence>
<dbReference type="Proteomes" id="UP000694863">
    <property type="component" value="Unplaced"/>
</dbReference>
<proteinExistence type="predicted"/>